<reference evidence="2" key="1">
    <citation type="journal article" date="2019" name="Int. J. Syst. Evol. Microbiol.">
        <title>The Global Catalogue of Microorganisms (GCM) 10K type strain sequencing project: providing services to taxonomists for standard genome sequencing and annotation.</title>
        <authorList>
            <consortium name="The Broad Institute Genomics Platform"/>
            <consortium name="The Broad Institute Genome Sequencing Center for Infectious Disease"/>
            <person name="Wu L."/>
            <person name="Ma J."/>
        </authorList>
    </citation>
    <scope>NUCLEOTIDE SEQUENCE [LARGE SCALE GENOMIC DNA]</scope>
    <source>
        <strain evidence="2">JCM 18531</strain>
    </source>
</reference>
<protein>
    <submittedName>
        <fullName evidence="1">SDR family oxidoreductase</fullName>
    </submittedName>
</protein>
<gene>
    <name evidence="1" type="ORF">GCM10023349_42800</name>
</gene>
<name>A0ABP8Y1R5_9ACTN</name>
<evidence type="ECO:0000313" key="1">
    <source>
        <dbReference type="EMBL" id="GAA4718297.1"/>
    </source>
</evidence>
<organism evidence="1 2">
    <name type="scientific">Nocardioides conyzicola</name>
    <dbReference type="NCBI Taxonomy" id="1651781"/>
    <lineage>
        <taxon>Bacteria</taxon>
        <taxon>Bacillati</taxon>
        <taxon>Actinomycetota</taxon>
        <taxon>Actinomycetes</taxon>
        <taxon>Propionibacteriales</taxon>
        <taxon>Nocardioidaceae</taxon>
        <taxon>Nocardioides</taxon>
    </lineage>
</organism>
<dbReference type="InterPro" id="IPR051207">
    <property type="entry name" value="ComplexI_NDUFA9_subunit"/>
</dbReference>
<dbReference type="RefSeq" id="WP_345523721.1">
    <property type="nucleotide sequence ID" value="NZ_BAABKM010000004.1"/>
</dbReference>
<dbReference type="EMBL" id="BAABKM010000004">
    <property type="protein sequence ID" value="GAA4718297.1"/>
    <property type="molecule type" value="Genomic_DNA"/>
</dbReference>
<proteinExistence type="predicted"/>
<evidence type="ECO:0000313" key="2">
    <source>
        <dbReference type="Proteomes" id="UP001499974"/>
    </source>
</evidence>
<dbReference type="PANTHER" id="PTHR12126:SF11">
    <property type="entry name" value="NADH DEHYDROGENASE [UBIQUINONE] 1 ALPHA SUBCOMPLEX SUBUNIT 9, MITOCHONDRIAL"/>
    <property type="match status" value="1"/>
</dbReference>
<dbReference type="Proteomes" id="UP001499974">
    <property type="component" value="Unassembled WGS sequence"/>
</dbReference>
<accession>A0ABP8Y1R5</accession>
<dbReference type="PANTHER" id="PTHR12126">
    <property type="entry name" value="NADH-UBIQUINONE OXIDOREDUCTASE 39 KDA SUBUNIT-RELATED"/>
    <property type="match status" value="1"/>
</dbReference>
<dbReference type="Gene3D" id="3.40.50.720">
    <property type="entry name" value="NAD(P)-binding Rossmann-like Domain"/>
    <property type="match status" value="1"/>
</dbReference>
<dbReference type="SUPFAM" id="SSF51735">
    <property type="entry name" value="NAD(P)-binding Rossmann-fold domains"/>
    <property type="match status" value="1"/>
</dbReference>
<dbReference type="InterPro" id="IPR036291">
    <property type="entry name" value="NAD(P)-bd_dom_sf"/>
</dbReference>
<comment type="caution">
    <text evidence="1">The sequence shown here is derived from an EMBL/GenBank/DDBJ whole genome shotgun (WGS) entry which is preliminary data.</text>
</comment>
<sequence length="257" mass="27980">MRVVVVGGTGLIGSRVVNRLRDHGAEVAVGSLRTGIDAYSGQGLAELFVGAEVVVDATSMNRPAYDYEQSHDFFETCTRNILFAEQAAGIQHHVGVSLIGAHGIDSEFFRGKSAQERLLDAAPTPHTLLRTTMLHEFVPRLIDHVATTHLVRLPPLRVQPVSADEVAAEIVHLALGAPLNGAFELAGPTVHFLDALARQVLQAAGDPRPVTPDHDAFYLGARFEPGSEVLLPSWRTTTTTFEDWRTEHFRPRVDTPA</sequence>
<keyword evidence="2" id="KW-1185">Reference proteome</keyword>